<feature type="domain" description="1,3-beta-glucan synthase component FKS1-like" evidence="1">
    <location>
        <begin position="218"/>
        <end position="331"/>
    </location>
</feature>
<dbReference type="PANTHER" id="PTHR12741">
    <property type="entry name" value="LYST-INTERACTING PROTEIN LIP5 DOPAMINE RESPONSIVE PROTEIN DRG-1"/>
    <property type="match status" value="1"/>
</dbReference>
<accession>A0A0K9PAE5</accession>
<evidence type="ECO:0000313" key="2">
    <source>
        <dbReference type="EMBL" id="KMZ65956.1"/>
    </source>
</evidence>
<proteinExistence type="predicted"/>
<dbReference type="SMART" id="SM01205">
    <property type="entry name" value="FKS1_dom1"/>
    <property type="match status" value="1"/>
</dbReference>
<evidence type="ECO:0000313" key="3">
    <source>
        <dbReference type="Proteomes" id="UP000036987"/>
    </source>
</evidence>
<sequence length="348" mass="40377">MYRKKYKAVELRKEEIQLRESHEISSNLGELERKTLRRKKVFATLKVLARVLAKLTEEISPDGGEKLISDEVENMMKLDAEMTEDVVAYNIVPLDSSSDANKIAFLPEVKAAMSSLKYIRGLPELPSDFSVPTTRNVDILDFLHFVFGFQESNVSNQREHIVLLLANEQSRFFTPVGDDPKLDEDASRNVFEKALDNYFRWCKYLSIHPVCNRMDPVGMRLLFVSLYYLIWGEAANVRFLPECLCYIFHNMAKELTQIMRSDNAENANSCKSESGVSFLDHVISPLYATNENEAKNNNNGRAPHSAWRNYDDFNEYFWSRKCFADLQWPWKLDSSFFFHSKQKKKGFI</sequence>
<organism evidence="2 3">
    <name type="scientific">Zostera marina</name>
    <name type="common">Eelgrass</name>
    <dbReference type="NCBI Taxonomy" id="29655"/>
    <lineage>
        <taxon>Eukaryota</taxon>
        <taxon>Viridiplantae</taxon>
        <taxon>Streptophyta</taxon>
        <taxon>Embryophyta</taxon>
        <taxon>Tracheophyta</taxon>
        <taxon>Spermatophyta</taxon>
        <taxon>Magnoliopsida</taxon>
        <taxon>Liliopsida</taxon>
        <taxon>Zosteraceae</taxon>
        <taxon>Zostera</taxon>
    </lineage>
</organism>
<protein>
    <submittedName>
        <fullName evidence="2">1,3-beta-glucan synthase</fullName>
    </submittedName>
</protein>
<dbReference type="OMA" id="INECFTQ"/>
<dbReference type="Proteomes" id="UP000036987">
    <property type="component" value="Unassembled WGS sequence"/>
</dbReference>
<comment type="caution">
    <text evidence="2">The sequence shown here is derived from an EMBL/GenBank/DDBJ whole genome shotgun (WGS) entry which is preliminary data.</text>
</comment>
<dbReference type="Pfam" id="PF14288">
    <property type="entry name" value="FKS1_dom1"/>
    <property type="match status" value="1"/>
</dbReference>
<evidence type="ECO:0000259" key="1">
    <source>
        <dbReference type="SMART" id="SM01205"/>
    </source>
</evidence>
<dbReference type="EMBL" id="LFYR01000994">
    <property type="protein sequence ID" value="KMZ65956.1"/>
    <property type="molecule type" value="Genomic_DNA"/>
</dbReference>
<dbReference type="PANTHER" id="PTHR12741:SF47">
    <property type="entry name" value="CALLOSE SYNTHASE 9"/>
    <property type="match status" value="1"/>
</dbReference>
<dbReference type="InterPro" id="IPR026899">
    <property type="entry name" value="FKS1-like_dom1"/>
</dbReference>
<name>A0A0K9PAE5_ZOSMR</name>
<keyword evidence="3" id="KW-1185">Reference proteome</keyword>
<dbReference type="OrthoDB" id="783370at2759"/>
<gene>
    <name evidence="2" type="ORF">ZOSMA_304G00150</name>
</gene>
<reference evidence="3" key="1">
    <citation type="journal article" date="2016" name="Nature">
        <title>The genome of the seagrass Zostera marina reveals angiosperm adaptation to the sea.</title>
        <authorList>
            <person name="Olsen J.L."/>
            <person name="Rouze P."/>
            <person name="Verhelst B."/>
            <person name="Lin Y.-C."/>
            <person name="Bayer T."/>
            <person name="Collen J."/>
            <person name="Dattolo E."/>
            <person name="De Paoli E."/>
            <person name="Dittami S."/>
            <person name="Maumus F."/>
            <person name="Michel G."/>
            <person name="Kersting A."/>
            <person name="Lauritano C."/>
            <person name="Lohaus R."/>
            <person name="Toepel M."/>
            <person name="Tonon T."/>
            <person name="Vanneste K."/>
            <person name="Amirebrahimi M."/>
            <person name="Brakel J."/>
            <person name="Bostroem C."/>
            <person name="Chovatia M."/>
            <person name="Grimwood J."/>
            <person name="Jenkins J.W."/>
            <person name="Jueterbock A."/>
            <person name="Mraz A."/>
            <person name="Stam W.T."/>
            <person name="Tice H."/>
            <person name="Bornberg-Bauer E."/>
            <person name="Green P.J."/>
            <person name="Pearson G.A."/>
            <person name="Procaccini G."/>
            <person name="Duarte C.M."/>
            <person name="Schmutz J."/>
            <person name="Reusch T.B.H."/>
            <person name="Van de Peer Y."/>
        </authorList>
    </citation>
    <scope>NUCLEOTIDE SEQUENCE [LARGE SCALE GENOMIC DNA]</scope>
    <source>
        <strain evidence="3">cv. Finnish</strain>
    </source>
</reference>
<dbReference type="STRING" id="29655.A0A0K9PAE5"/>
<dbReference type="AlphaFoldDB" id="A0A0K9PAE5"/>